<dbReference type="InterPro" id="IPR001873">
    <property type="entry name" value="ENaC"/>
</dbReference>
<sequence>LPRMNSPRVTFDNDIESCSSTASIHDEDEKEEAAEPPLKKEKRNSLSFHLSHSAQELRKRASHMIVEVPVAQLKKMKQVEGLSSFEKETQYFVGITSMHGVLRIYKSKGWSAWLWGTLYAICGCLLLWQTINLILLFTAKPTVSQVSFLITEQGMIFPKITICNFNPIRKSFILKINETGDFSDALLSYLMQSNSDVLAIYGNANETKLMSDDAELKAYMDRHPNFNINEFFYNAGFSCGDVMKLCYFAGRSFDCCAFSTPVLTSLGRCHVINLRDSQYEWMRKQTEEGVDSGLQIILDTHLEEQFDGIGSDPDPVFSNQFENGFRYYVSEPDVSTYKTAQGISVSPGFCIYSALSPKSYTLLDQHNWGNCSHGWPEGYTGAVTQMKYSASDCLSKCKARFYNQHCGCSPFVYNIDTEFPSCTPLETYECTKEYIVVNKDETSEEFHWPKCEECVVECERWEFNAANSYGNGFSNGALRWLNHYNPEWSTPHIRSNFLTINIFFRDMSYTEYKQVQAMSMTELMSDMGGNMGLFWGMSVLTLAESLIYIWKISWIAVSRSRREYMVEKKKRHEKEERETEETIKSFKQLSAAQLAQIAAAQAQYAADGLPPIPPPKQSVAGRIRKWTSHQWGSLRRKTGRVTPLSRRSSLSDRGHKSSVSSNARDTTRDPRDRFMDRYLENMLNGRGRAERMDSSSEESNGSVIELKIDLNDLQRRMAIQSASPTEIPMRIVSRKAMRKYTEPPRKRSTSDAVVFRKTSHDVLRHRGSNDPVTDDPSSLYLDAPRLAPSTVRPSTIEEIVDEVEDH</sequence>
<evidence type="ECO:0000256" key="9">
    <source>
        <dbReference type="ARBA" id="ARBA00023136"/>
    </source>
</evidence>
<keyword evidence="9 15" id="KW-0472">Membrane</keyword>
<feature type="compositionally biased region" description="Basic and acidic residues" evidence="14">
    <location>
        <begin position="739"/>
        <end position="749"/>
    </location>
</feature>
<evidence type="ECO:0000313" key="16">
    <source>
        <dbReference type="EMBL" id="GMR56442.1"/>
    </source>
</evidence>
<evidence type="ECO:0008006" key="18">
    <source>
        <dbReference type="Google" id="ProtNLM"/>
    </source>
</evidence>
<evidence type="ECO:0000256" key="4">
    <source>
        <dbReference type="ARBA" id="ARBA00022461"/>
    </source>
</evidence>
<evidence type="ECO:0000256" key="14">
    <source>
        <dbReference type="SAM" id="MobiDB-lite"/>
    </source>
</evidence>
<keyword evidence="6 15" id="KW-1133">Transmembrane helix</keyword>
<dbReference type="PANTHER" id="PTHR11690">
    <property type="entry name" value="AMILORIDE-SENSITIVE SODIUM CHANNEL-RELATED"/>
    <property type="match status" value="1"/>
</dbReference>
<reference evidence="17" key="1">
    <citation type="submission" date="2022-10" db="EMBL/GenBank/DDBJ databases">
        <title>Genome assembly of Pristionchus species.</title>
        <authorList>
            <person name="Yoshida K."/>
            <person name="Sommer R.J."/>
        </authorList>
    </citation>
    <scope>NUCLEOTIDE SEQUENCE [LARGE SCALE GENOMIC DNA]</scope>
    <source>
        <strain evidence="17">RS5460</strain>
    </source>
</reference>
<keyword evidence="5 13" id="KW-0812">Transmembrane</keyword>
<dbReference type="GO" id="GO:0005886">
    <property type="term" value="C:plasma membrane"/>
    <property type="evidence" value="ECO:0007669"/>
    <property type="project" value="TreeGrafter"/>
</dbReference>
<evidence type="ECO:0000256" key="1">
    <source>
        <dbReference type="ARBA" id="ARBA00004141"/>
    </source>
</evidence>
<dbReference type="Gene3D" id="1.10.287.820">
    <property type="entry name" value="Acid-sensing ion channel domain"/>
    <property type="match status" value="1"/>
</dbReference>
<keyword evidence="7" id="KW-0915">Sodium</keyword>
<keyword evidence="10" id="KW-0325">Glycoprotein</keyword>
<dbReference type="EMBL" id="BTRK01000005">
    <property type="protein sequence ID" value="GMR56442.1"/>
    <property type="molecule type" value="Genomic_DNA"/>
</dbReference>
<feature type="region of interest" description="Disordered" evidence="14">
    <location>
        <begin position="632"/>
        <end position="672"/>
    </location>
</feature>
<evidence type="ECO:0000256" key="11">
    <source>
        <dbReference type="ARBA" id="ARBA00023201"/>
    </source>
</evidence>
<keyword evidence="8 13" id="KW-0406">Ion transport</keyword>
<accession>A0AAN5I8E0</accession>
<evidence type="ECO:0000256" key="15">
    <source>
        <dbReference type="SAM" id="Phobius"/>
    </source>
</evidence>
<dbReference type="GO" id="GO:0015280">
    <property type="term" value="F:ligand-gated sodium channel activity"/>
    <property type="evidence" value="ECO:0007669"/>
    <property type="project" value="TreeGrafter"/>
</dbReference>
<keyword evidence="12 13" id="KW-0407">Ion channel</keyword>
<dbReference type="Gene3D" id="1.10.287.770">
    <property type="entry name" value="YojJ-like"/>
    <property type="match status" value="1"/>
</dbReference>
<keyword evidence="4 13" id="KW-0894">Sodium channel</keyword>
<feature type="non-terminal residue" evidence="16">
    <location>
        <position position="1"/>
    </location>
</feature>
<dbReference type="PRINTS" id="PR01078">
    <property type="entry name" value="AMINACHANNEL"/>
</dbReference>
<comment type="caution">
    <text evidence="16">The sequence shown here is derived from an EMBL/GenBank/DDBJ whole genome shotgun (WGS) entry which is preliminary data.</text>
</comment>
<keyword evidence="11 13" id="KW-0739">Sodium transport</keyword>
<feature type="region of interest" description="Disordered" evidence="14">
    <location>
        <begin position="736"/>
        <end position="806"/>
    </location>
</feature>
<evidence type="ECO:0000256" key="8">
    <source>
        <dbReference type="ARBA" id="ARBA00023065"/>
    </source>
</evidence>
<keyword evidence="3 13" id="KW-0813">Transport</keyword>
<dbReference type="PANTHER" id="PTHR11690:SF222">
    <property type="entry name" value="AMILORIDE-SENSITIVE SODIUM CHANNEL SUBUNIT GAMMA"/>
    <property type="match status" value="1"/>
</dbReference>
<evidence type="ECO:0000256" key="7">
    <source>
        <dbReference type="ARBA" id="ARBA00023053"/>
    </source>
</evidence>
<dbReference type="Pfam" id="PF00858">
    <property type="entry name" value="ASC"/>
    <property type="match status" value="1"/>
</dbReference>
<evidence type="ECO:0000256" key="13">
    <source>
        <dbReference type="RuleBase" id="RU000679"/>
    </source>
</evidence>
<gene>
    <name evidence="16" type="ORF">PMAYCL1PPCAC_26637</name>
</gene>
<protein>
    <recommendedName>
        <fullName evidence="18">Ion channel</fullName>
    </recommendedName>
</protein>
<comment type="subcellular location">
    <subcellularLocation>
        <location evidence="1">Membrane</location>
        <topology evidence="1">Multi-pass membrane protein</topology>
    </subcellularLocation>
</comment>
<evidence type="ECO:0000256" key="5">
    <source>
        <dbReference type="ARBA" id="ARBA00022692"/>
    </source>
</evidence>
<evidence type="ECO:0000256" key="12">
    <source>
        <dbReference type="ARBA" id="ARBA00023303"/>
    </source>
</evidence>
<name>A0AAN5I8E0_9BILA</name>
<evidence type="ECO:0000256" key="10">
    <source>
        <dbReference type="ARBA" id="ARBA00023180"/>
    </source>
</evidence>
<feature type="region of interest" description="Disordered" evidence="14">
    <location>
        <begin position="1"/>
        <end position="44"/>
    </location>
</feature>
<keyword evidence="17" id="KW-1185">Reference proteome</keyword>
<evidence type="ECO:0000256" key="3">
    <source>
        <dbReference type="ARBA" id="ARBA00022448"/>
    </source>
</evidence>
<feature type="compositionally biased region" description="Basic and acidic residues" evidence="14">
    <location>
        <begin position="758"/>
        <end position="768"/>
    </location>
</feature>
<evidence type="ECO:0000256" key="6">
    <source>
        <dbReference type="ARBA" id="ARBA00022989"/>
    </source>
</evidence>
<dbReference type="Proteomes" id="UP001328107">
    <property type="component" value="Unassembled WGS sequence"/>
</dbReference>
<proteinExistence type="inferred from homology"/>
<feature type="transmembrane region" description="Helical" evidence="15">
    <location>
        <begin position="112"/>
        <end position="137"/>
    </location>
</feature>
<evidence type="ECO:0000313" key="17">
    <source>
        <dbReference type="Proteomes" id="UP001328107"/>
    </source>
</evidence>
<organism evidence="16 17">
    <name type="scientific">Pristionchus mayeri</name>
    <dbReference type="NCBI Taxonomy" id="1317129"/>
    <lineage>
        <taxon>Eukaryota</taxon>
        <taxon>Metazoa</taxon>
        <taxon>Ecdysozoa</taxon>
        <taxon>Nematoda</taxon>
        <taxon>Chromadorea</taxon>
        <taxon>Rhabditida</taxon>
        <taxon>Rhabditina</taxon>
        <taxon>Diplogasteromorpha</taxon>
        <taxon>Diplogasteroidea</taxon>
        <taxon>Neodiplogasteridae</taxon>
        <taxon>Pristionchus</taxon>
    </lineage>
</organism>
<dbReference type="AlphaFoldDB" id="A0AAN5I8E0"/>
<evidence type="ECO:0000256" key="2">
    <source>
        <dbReference type="ARBA" id="ARBA00007193"/>
    </source>
</evidence>
<comment type="similarity">
    <text evidence="2 13">Belongs to the amiloride-sensitive sodium channel (TC 1.A.6) family.</text>
</comment>